<proteinExistence type="predicted"/>
<accession>A0A9J6H2B1</accession>
<dbReference type="EMBL" id="JABSTR010000011">
    <property type="protein sequence ID" value="KAH9381874.1"/>
    <property type="molecule type" value="Genomic_DNA"/>
</dbReference>
<feature type="region of interest" description="Disordered" evidence="1">
    <location>
        <begin position="13"/>
        <end position="89"/>
    </location>
</feature>
<sequence length="299" mass="34015">MRSLGARRRINALRRTTARCGTPPTSAISATDDPECLPPTVAAKGVRQTSRRESTQRSCKPRTHGEDAEEERKAEREQTNKKTKSRERKRACEKCMSRSPAMPGRRCCGHRREVSLSRHWHPEIFRPSLLKRNDREALTASGLAWRNNAGDDGREKLNQTKNTPPRNTLLRGRRGHAWRRPYIPGGRRRDRSAPARYGVGPKQCKNTEQDAGSSVLAMMKSRGKQRRGVEEPLLLNGVELRVMDGDCRARPSEVALRAPRLLPECHFVATRRLSSIRRPHTHGRRLRKPPHRGDALILH</sequence>
<name>A0A9J6H2B1_HAELO</name>
<evidence type="ECO:0000313" key="2">
    <source>
        <dbReference type="EMBL" id="KAH9381874.1"/>
    </source>
</evidence>
<dbReference type="Proteomes" id="UP000821853">
    <property type="component" value="Chromosome 9"/>
</dbReference>
<evidence type="ECO:0000256" key="1">
    <source>
        <dbReference type="SAM" id="MobiDB-lite"/>
    </source>
</evidence>
<feature type="region of interest" description="Disordered" evidence="1">
    <location>
        <begin position="147"/>
        <end position="212"/>
    </location>
</feature>
<organism evidence="2 3">
    <name type="scientific">Haemaphysalis longicornis</name>
    <name type="common">Bush tick</name>
    <dbReference type="NCBI Taxonomy" id="44386"/>
    <lineage>
        <taxon>Eukaryota</taxon>
        <taxon>Metazoa</taxon>
        <taxon>Ecdysozoa</taxon>
        <taxon>Arthropoda</taxon>
        <taxon>Chelicerata</taxon>
        <taxon>Arachnida</taxon>
        <taxon>Acari</taxon>
        <taxon>Parasitiformes</taxon>
        <taxon>Ixodida</taxon>
        <taxon>Ixodoidea</taxon>
        <taxon>Ixodidae</taxon>
        <taxon>Haemaphysalinae</taxon>
        <taxon>Haemaphysalis</taxon>
    </lineage>
</organism>
<feature type="compositionally biased region" description="Basic and acidic residues" evidence="1">
    <location>
        <begin position="63"/>
        <end position="80"/>
    </location>
</feature>
<keyword evidence="3" id="KW-1185">Reference proteome</keyword>
<evidence type="ECO:0000313" key="3">
    <source>
        <dbReference type="Proteomes" id="UP000821853"/>
    </source>
</evidence>
<dbReference type="AlphaFoldDB" id="A0A9J6H2B1"/>
<protein>
    <submittedName>
        <fullName evidence="2">Uncharacterized protein</fullName>
    </submittedName>
</protein>
<dbReference type="VEuPathDB" id="VectorBase:HLOH_065276"/>
<gene>
    <name evidence="2" type="ORF">HPB48_011725</name>
</gene>
<comment type="caution">
    <text evidence="2">The sequence shown here is derived from an EMBL/GenBank/DDBJ whole genome shotgun (WGS) entry which is preliminary data.</text>
</comment>
<feature type="compositionally biased region" description="Basic residues" evidence="1">
    <location>
        <begin position="278"/>
        <end position="290"/>
    </location>
</feature>
<feature type="compositionally biased region" description="Basic and acidic residues" evidence="1">
    <location>
        <begin position="149"/>
        <end position="158"/>
    </location>
</feature>
<reference evidence="2 3" key="1">
    <citation type="journal article" date="2020" name="Cell">
        <title>Large-Scale Comparative Analyses of Tick Genomes Elucidate Their Genetic Diversity and Vector Capacities.</title>
        <authorList>
            <consortium name="Tick Genome and Microbiome Consortium (TIGMIC)"/>
            <person name="Jia N."/>
            <person name="Wang J."/>
            <person name="Shi W."/>
            <person name="Du L."/>
            <person name="Sun Y."/>
            <person name="Zhan W."/>
            <person name="Jiang J.F."/>
            <person name="Wang Q."/>
            <person name="Zhang B."/>
            <person name="Ji P."/>
            <person name="Bell-Sakyi L."/>
            <person name="Cui X.M."/>
            <person name="Yuan T.T."/>
            <person name="Jiang B.G."/>
            <person name="Yang W.F."/>
            <person name="Lam T.T."/>
            <person name="Chang Q.C."/>
            <person name="Ding S.J."/>
            <person name="Wang X.J."/>
            <person name="Zhu J.G."/>
            <person name="Ruan X.D."/>
            <person name="Zhao L."/>
            <person name="Wei J.T."/>
            <person name="Ye R.Z."/>
            <person name="Que T.C."/>
            <person name="Du C.H."/>
            <person name="Zhou Y.H."/>
            <person name="Cheng J.X."/>
            <person name="Dai P.F."/>
            <person name="Guo W.B."/>
            <person name="Han X.H."/>
            <person name="Huang E.J."/>
            <person name="Li L.F."/>
            <person name="Wei W."/>
            <person name="Gao Y.C."/>
            <person name="Liu J.Z."/>
            <person name="Shao H.Z."/>
            <person name="Wang X."/>
            <person name="Wang C.C."/>
            <person name="Yang T.C."/>
            <person name="Huo Q.B."/>
            <person name="Li W."/>
            <person name="Chen H.Y."/>
            <person name="Chen S.E."/>
            <person name="Zhou L.G."/>
            <person name="Ni X.B."/>
            <person name="Tian J.H."/>
            <person name="Sheng Y."/>
            <person name="Liu T."/>
            <person name="Pan Y.S."/>
            <person name="Xia L.Y."/>
            <person name="Li J."/>
            <person name="Zhao F."/>
            <person name="Cao W.C."/>
        </authorList>
    </citation>
    <scope>NUCLEOTIDE SEQUENCE [LARGE SCALE GENOMIC DNA]</scope>
    <source>
        <strain evidence="2">HaeL-2018</strain>
    </source>
</reference>
<feature type="region of interest" description="Disordered" evidence="1">
    <location>
        <begin position="278"/>
        <end position="299"/>
    </location>
</feature>